<dbReference type="InterPro" id="IPR054683">
    <property type="entry name" value="CruG-like"/>
</dbReference>
<reference evidence="13" key="1">
    <citation type="journal article" date="2020" name="mSystems">
        <title>Genome- and Community-Level Interaction Insights into Carbon Utilization and Element Cycling Functions of Hydrothermarchaeota in Hydrothermal Sediment.</title>
        <authorList>
            <person name="Zhou Z."/>
            <person name="Liu Y."/>
            <person name="Xu W."/>
            <person name="Pan J."/>
            <person name="Luo Z.H."/>
            <person name="Li M."/>
        </authorList>
    </citation>
    <scope>NUCLEOTIDE SEQUENCE [LARGE SCALE GENOMIC DNA]</scope>
    <source>
        <strain evidence="13">SpSt-418</strain>
    </source>
</reference>
<feature type="transmembrane region" description="Helical" evidence="11">
    <location>
        <begin position="268"/>
        <end position="290"/>
    </location>
</feature>
<protein>
    <recommendedName>
        <fullName evidence="9">4,4'-diaponeurosporenoate glycosyltransferase</fullName>
    </recommendedName>
</protein>
<feature type="transmembrane region" description="Helical" evidence="11">
    <location>
        <begin position="336"/>
        <end position="354"/>
    </location>
</feature>
<dbReference type="PANTHER" id="PTHR43646:SF2">
    <property type="entry name" value="GLYCOSYLTRANSFERASE 2-LIKE DOMAIN-CONTAINING PROTEIN"/>
    <property type="match status" value="1"/>
</dbReference>
<evidence type="ECO:0000256" key="8">
    <source>
        <dbReference type="ARBA" id="ARBA00038120"/>
    </source>
</evidence>
<accession>A0A7C3KIG0</accession>
<name>A0A7C3KIG0_9CYAN</name>
<comment type="pathway">
    <text evidence="7">Carotenoid biosynthesis; staphyloxanthin biosynthesis; staphyloxanthin from farnesyl diphosphate: step 4/5.</text>
</comment>
<dbReference type="InterPro" id="IPR029044">
    <property type="entry name" value="Nucleotide-diphossugar_trans"/>
</dbReference>
<feature type="region of interest" description="Disordered" evidence="10">
    <location>
        <begin position="1"/>
        <end position="24"/>
    </location>
</feature>
<dbReference type="NCBIfam" id="NF045692">
    <property type="entry name" value="OglycostaseCruG"/>
    <property type="match status" value="1"/>
</dbReference>
<evidence type="ECO:0000313" key="13">
    <source>
        <dbReference type="EMBL" id="HFN00748.1"/>
    </source>
</evidence>
<keyword evidence="4 13" id="KW-0808">Transferase</keyword>
<evidence type="ECO:0000256" key="9">
    <source>
        <dbReference type="ARBA" id="ARBA00040345"/>
    </source>
</evidence>
<evidence type="ECO:0000256" key="1">
    <source>
        <dbReference type="ARBA" id="ARBA00004236"/>
    </source>
</evidence>
<comment type="similarity">
    <text evidence="8">Belongs to the glycosyltransferase 2 family. CrtQ subfamily.</text>
</comment>
<evidence type="ECO:0000259" key="12">
    <source>
        <dbReference type="Pfam" id="PF00535"/>
    </source>
</evidence>
<feature type="compositionally biased region" description="Pro residues" evidence="10">
    <location>
        <begin position="10"/>
        <end position="19"/>
    </location>
</feature>
<organism evidence="13">
    <name type="scientific">Oscillatoriales cyanobacterium SpSt-418</name>
    <dbReference type="NCBI Taxonomy" id="2282169"/>
    <lineage>
        <taxon>Bacteria</taxon>
        <taxon>Bacillati</taxon>
        <taxon>Cyanobacteriota</taxon>
        <taxon>Cyanophyceae</taxon>
        <taxon>Oscillatoriophycideae</taxon>
        <taxon>Oscillatoriales</taxon>
    </lineage>
</organism>
<dbReference type="SUPFAM" id="SSF53448">
    <property type="entry name" value="Nucleotide-diphospho-sugar transferases"/>
    <property type="match status" value="1"/>
</dbReference>
<evidence type="ECO:0000256" key="11">
    <source>
        <dbReference type="SAM" id="Phobius"/>
    </source>
</evidence>
<keyword evidence="11" id="KW-0812">Transmembrane</keyword>
<evidence type="ECO:0000256" key="5">
    <source>
        <dbReference type="ARBA" id="ARBA00023136"/>
    </source>
</evidence>
<evidence type="ECO:0000256" key="4">
    <source>
        <dbReference type="ARBA" id="ARBA00022679"/>
    </source>
</evidence>
<dbReference type="Pfam" id="PF00535">
    <property type="entry name" value="Glycos_transf_2"/>
    <property type="match status" value="1"/>
</dbReference>
<evidence type="ECO:0000256" key="2">
    <source>
        <dbReference type="ARBA" id="ARBA00022475"/>
    </source>
</evidence>
<comment type="caution">
    <text evidence="13">The sequence shown here is derived from an EMBL/GenBank/DDBJ whole genome shotgun (WGS) entry which is preliminary data.</text>
</comment>
<dbReference type="Gene3D" id="3.90.550.10">
    <property type="entry name" value="Spore Coat Polysaccharide Biosynthesis Protein SpsA, Chain A"/>
    <property type="match status" value="1"/>
</dbReference>
<dbReference type="InterPro" id="IPR001173">
    <property type="entry name" value="Glyco_trans_2-like"/>
</dbReference>
<keyword evidence="3" id="KW-0328">Glycosyltransferase</keyword>
<evidence type="ECO:0000256" key="3">
    <source>
        <dbReference type="ARBA" id="ARBA00022676"/>
    </source>
</evidence>
<keyword evidence="5 11" id="KW-0472">Membrane</keyword>
<evidence type="ECO:0000256" key="6">
    <source>
        <dbReference type="ARBA" id="ARBA00037281"/>
    </source>
</evidence>
<dbReference type="EMBL" id="DSRU01000341">
    <property type="protein sequence ID" value="HFN00748.1"/>
    <property type="molecule type" value="Genomic_DNA"/>
</dbReference>
<evidence type="ECO:0000256" key="10">
    <source>
        <dbReference type="SAM" id="MobiDB-lite"/>
    </source>
</evidence>
<dbReference type="PANTHER" id="PTHR43646">
    <property type="entry name" value="GLYCOSYLTRANSFERASE"/>
    <property type="match status" value="1"/>
</dbReference>
<keyword evidence="2" id="KW-1003">Cell membrane</keyword>
<comment type="function">
    <text evidence="6">Catalyzes the glycosylation of 4,4'-diaponeurosporenoate, i.e. the esterification of glucose at the C1'' position with the carboxyl group of 4,4'-diaponeurosporenic acid, to form glycosyl-4,4'-diaponeurosporenoate. This is a step in the biosynthesis of staphyloxanthin, an orange pigment present in most staphylococci strains.</text>
</comment>
<gene>
    <name evidence="13" type="ORF">ENR64_23935</name>
</gene>
<dbReference type="GO" id="GO:0005886">
    <property type="term" value="C:plasma membrane"/>
    <property type="evidence" value="ECO:0007669"/>
    <property type="project" value="UniProtKB-SubCell"/>
</dbReference>
<dbReference type="AlphaFoldDB" id="A0A7C3KIG0"/>
<keyword evidence="11" id="KW-1133">Transmembrane helix</keyword>
<feature type="transmembrane region" description="Helical" evidence="11">
    <location>
        <begin position="302"/>
        <end position="324"/>
    </location>
</feature>
<comment type="subcellular location">
    <subcellularLocation>
        <location evidence="1">Cell membrane</location>
    </subcellularLocation>
</comment>
<proteinExistence type="inferred from homology"/>
<feature type="domain" description="Glycosyltransferase 2-like" evidence="12">
    <location>
        <begin position="28"/>
        <end position="199"/>
    </location>
</feature>
<dbReference type="GO" id="GO:0016757">
    <property type="term" value="F:glycosyltransferase activity"/>
    <property type="evidence" value="ECO:0007669"/>
    <property type="project" value="UniProtKB-KW"/>
</dbReference>
<evidence type="ECO:0000256" key="7">
    <source>
        <dbReference type="ARBA" id="ARBA00037904"/>
    </source>
</evidence>
<sequence length="371" mass="41142">MSRLIQGPFRRPPLQPQTPTPDDLGKVSVVVPTLNEAERIAPCLDGLSHQSYEVREILVVDSKSTDGTPDLVKDASLVDPRFRLMNDPPLPKDWVGRPWALHNGFLASDSNSEWILGIDADTQPQPGLIASLLQVANAEGYDLITLSPRFILQYPGELLLQPSLLVTLLYRFGAAGERNSSPERVMANGQCFFCRKSVLTRVDGYTSARQSFCDDVTLARHIAAQGAQVVFLDGANLLKVRMYEGAAETWKEWGRSLDLKDAASRAQLWGDALLLVAVQGLPCFITLALLNQALTHSLSLPATLLFWLNLSLVLIRFGLNFAIAQSYDLTQAKLGWLFWLSPLTDWLATIRILLSSSQTPKQWRGRIYSNS</sequence>